<evidence type="ECO:0000313" key="1">
    <source>
        <dbReference type="EMBL" id="ATB39558.1"/>
    </source>
</evidence>
<dbReference type="NCBIfam" id="TIGR04474">
    <property type="entry name" value="tcm_partner"/>
    <property type="match status" value="1"/>
</dbReference>
<dbReference type="AlphaFoldDB" id="A0A250J7N0"/>
<name>A0A250J7N0_9BACT</name>
<dbReference type="RefSeq" id="WP_095987571.1">
    <property type="nucleotide sequence ID" value="NZ_CP022098.1"/>
</dbReference>
<dbReference type="KEGG" id="cfus:CYFUS_005002"/>
<accession>A0A250J7N0</accession>
<protein>
    <recommendedName>
        <fullName evidence="3">Three-Cys-motif partner protein TcmP</fullName>
    </recommendedName>
</protein>
<dbReference type="InterPro" id="IPR031009">
    <property type="entry name" value="Tcm_partner"/>
</dbReference>
<dbReference type="EMBL" id="CP022098">
    <property type="protein sequence ID" value="ATB39558.1"/>
    <property type="molecule type" value="Genomic_DNA"/>
</dbReference>
<evidence type="ECO:0008006" key="3">
    <source>
        <dbReference type="Google" id="ProtNLM"/>
    </source>
</evidence>
<proteinExistence type="predicted"/>
<gene>
    <name evidence="1" type="ORF">CYFUS_005002</name>
</gene>
<evidence type="ECO:0000313" key="2">
    <source>
        <dbReference type="Proteomes" id="UP000217257"/>
    </source>
</evidence>
<sequence length="400" mass="46595">MSDAEKGGANAQALYDGRDQTWVKHFILRKYLERFAHIVGSKWNPITYVDGFSGPWNTQSSAFEDSSFAIALEELRKARNTLRARDIELGIRCFFIEKNRAAYQHLDSFAKATTDAEVRTQNCDFEEAIPEIRRFIEAGGKKGFPFIFIDPKGWSGFAMDKIRQLLELEPGEVLINFMTQHIRRFINSPQEVHRESFERLFGRGEIQEEIIGLTKQDREDRLVGAYVQNVKRTGRFKHVCTAVVLNPLRATTHFHLIYATRDLKGVEVFKNAERSAMNEMEARRAEAQRRDRMERSGQGELVLFGQREDPKSDHYEQLRDRYVTKARDRVRRMLEKNGRVLYDDAWGFALAAPLTWEQDVKGWLEDWKKEGFLTIEGLGERERVPKLGHGVHLVWRARQR</sequence>
<organism evidence="1 2">
    <name type="scientific">Cystobacter fuscus</name>
    <dbReference type="NCBI Taxonomy" id="43"/>
    <lineage>
        <taxon>Bacteria</taxon>
        <taxon>Pseudomonadati</taxon>
        <taxon>Myxococcota</taxon>
        <taxon>Myxococcia</taxon>
        <taxon>Myxococcales</taxon>
        <taxon>Cystobacterineae</taxon>
        <taxon>Archangiaceae</taxon>
        <taxon>Cystobacter</taxon>
    </lineage>
</organism>
<reference evidence="1 2" key="1">
    <citation type="submission" date="2017-06" db="EMBL/GenBank/DDBJ databases">
        <title>Sequencing and comparative analysis of myxobacterial genomes.</title>
        <authorList>
            <person name="Rupp O."/>
            <person name="Goesmann A."/>
            <person name="Sogaard-Andersen L."/>
        </authorList>
    </citation>
    <scope>NUCLEOTIDE SEQUENCE [LARGE SCALE GENOMIC DNA]</scope>
    <source>
        <strain evidence="1 2">DSM 52655</strain>
    </source>
</reference>
<dbReference type="Proteomes" id="UP000217257">
    <property type="component" value="Chromosome"/>
</dbReference>